<evidence type="ECO:0000313" key="2">
    <source>
        <dbReference type="Proteomes" id="UP001165063"/>
    </source>
</evidence>
<name>A0A9W6T428_AMBMO</name>
<proteinExistence type="predicted"/>
<dbReference type="Proteomes" id="UP001165063">
    <property type="component" value="Unassembled WGS sequence"/>
</dbReference>
<gene>
    <name evidence="1" type="ORF">Amon01_000942800</name>
</gene>
<dbReference type="EMBL" id="BSXU01011136">
    <property type="protein sequence ID" value="GME74092.1"/>
    <property type="molecule type" value="Genomic_DNA"/>
</dbReference>
<reference evidence="1" key="1">
    <citation type="submission" date="2023-04" db="EMBL/GenBank/DDBJ databases">
        <title>Ambrosiozyma monospora NBRC 1965.</title>
        <authorList>
            <person name="Ichikawa N."/>
            <person name="Sato H."/>
            <person name="Tonouchi N."/>
        </authorList>
    </citation>
    <scope>NUCLEOTIDE SEQUENCE</scope>
    <source>
        <strain evidence="1">NBRC 1965</strain>
    </source>
</reference>
<organism evidence="1 2">
    <name type="scientific">Ambrosiozyma monospora</name>
    <name type="common">Yeast</name>
    <name type="synonym">Endomycopsis monosporus</name>
    <dbReference type="NCBI Taxonomy" id="43982"/>
    <lineage>
        <taxon>Eukaryota</taxon>
        <taxon>Fungi</taxon>
        <taxon>Dikarya</taxon>
        <taxon>Ascomycota</taxon>
        <taxon>Saccharomycotina</taxon>
        <taxon>Pichiomycetes</taxon>
        <taxon>Pichiales</taxon>
        <taxon>Pichiaceae</taxon>
        <taxon>Ambrosiozyma</taxon>
    </lineage>
</organism>
<dbReference type="AlphaFoldDB" id="A0A9W6T428"/>
<evidence type="ECO:0000313" key="1">
    <source>
        <dbReference type="EMBL" id="GME74092.1"/>
    </source>
</evidence>
<sequence>MENWMGGLEHRHKLMGCFVGFAVFDCDCGCGCDFDCVVEVLEVESVVDDFVVVLEIDGVVVLDSVEGGTLVVVSAAAARFFKLVLELELEWEPELNKVATFVADLLECCKRPTKNVGVVTAGLCWLKIGDADVD</sequence>
<keyword evidence="2" id="KW-1185">Reference proteome</keyword>
<protein>
    <submittedName>
        <fullName evidence="1">Unnamed protein product</fullName>
    </submittedName>
</protein>
<comment type="caution">
    <text evidence="1">The sequence shown here is derived from an EMBL/GenBank/DDBJ whole genome shotgun (WGS) entry which is preliminary data.</text>
</comment>
<accession>A0A9W6T428</accession>